<evidence type="ECO:0008006" key="5">
    <source>
        <dbReference type="Google" id="ProtNLM"/>
    </source>
</evidence>
<evidence type="ECO:0000313" key="4">
    <source>
        <dbReference type="Proteomes" id="UP000690515"/>
    </source>
</evidence>
<organism evidence="3 4">
    <name type="scientific">Zooshikella harenae</name>
    <dbReference type="NCBI Taxonomy" id="2827238"/>
    <lineage>
        <taxon>Bacteria</taxon>
        <taxon>Pseudomonadati</taxon>
        <taxon>Pseudomonadota</taxon>
        <taxon>Gammaproteobacteria</taxon>
        <taxon>Oceanospirillales</taxon>
        <taxon>Zooshikellaceae</taxon>
        <taxon>Zooshikella</taxon>
    </lineage>
</organism>
<dbReference type="EMBL" id="JAGSOY010000011">
    <property type="protein sequence ID" value="MBU2710833.1"/>
    <property type="molecule type" value="Genomic_DNA"/>
</dbReference>
<keyword evidence="4" id="KW-1185">Reference proteome</keyword>
<keyword evidence="2" id="KW-1133">Transmembrane helix</keyword>
<dbReference type="RefSeq" id="WP_215818996.1">
    <property type="nucleotide sequence ID" value="NZ_JAGSOY010000011.1"/>
</dbReference>
<evidence type="ECO:0000256" key="2">
    <source>
        <dbReference type="SAM" id="Phobius"/>
    </source>
</evidence>
<feature type="transmembrane region" description="Helical" evidence="2">
    <location>
        <begin position="40"/>
        <end position="59"/>
    </location>
</feature>
<accession>A0ABS5ZAB8</accession>
<proteinExistence type="predicted"/>
<reference evidence="3 4" key="1">
    <citation type="submission" date="2021-04" db="EMBL/GenBank/DDBJ databases">
        <authorList>
            <person name="Pira H."/>
            <person name="Risdian C."/>
            <person name="Wink J."/>
        </authorList>
    </citation>
    <scope>NUCLEOTIDE SEQUENCE [LARGE SCALE GENOMIC DNA]</scope>
    <source>
        <strain evidence="3 4">WH53</strain>
    </source>
</reference>
<gene>
    <name evidence="3" type="ORF">KCG35_07160</name>
</gene>
<evidence type="ECO:0000256" key="1">
    <source>
        <dbReference type="SAM" id="MobiDB-lite"/>
    </source>
</evidence>
<comment type="caution">
    <text evidence="3">The sequence shown here is derived from an EMBL/GenBank/DDBJ whole genome shotgun (WGS) entry which is preliminary data.</text>
</comment>
<protein>
    <recommendedName>
        <fullName evidence="5">HPP family protein</fullName>
    </recommendedName>
</protein>
<feature type="region of interest" description="Disordered" evidence="1">
    <location>
        <begin position="1"/>
        <end position="30"/>
    </location>
</feature>
<keyword evidence="2" id="KW-0812">Transmembrane</keyword>
<feature type="compositionally biased region" description="Acidic residues" evidence="1">
    <location>
        <begin position="1"/>
        <end position="15"/>
    </location>
</feature>
<name>A0ABS5ZAB8_9GAMM</name>
<sequence length="89" mass="9577">MDENKDFEDWGETDSGDERNLPLRPLPEPLENDRHVYRTAVYALTGGILISLLGGIWLASNDKDIPQMLVAVASACAGALGALIAPNRG</sequence>
<keyword evidence="2" id="KW-0472">Membrane</keyword>
<evidence type="ECO:0000313" key="3">
    <source>
        <dbReference type="EMBL" id="MBU2710833.1"/>
    </source>
</evidence>
<dbReference type="Proteomes" id="UP000690515">
    <property type="component" value="Unassembled WGS sequence"/>
</dbReference>
<feature type="transmembrane region" description="Helical" evidence="2">
    <location>
        <begin position="65"/>
        <end position="85"/>
    </location>
</feature>